<feature type="compositionally biased region" description="Basic and acidic residues" evidence="2">
    <location>
        <begin position="108"/>
        <end position="122"/>
    </location>
</feature>
<dbReference type="GO" id="GO:0006508">
    <property type="term" value="P:proteolysis"/>
    <property type="evidence" value="ECO:0007669"/>
    <property type="project" value="InterPro"/>
</dbReference>
<sequence>MLGANFRKKWSGLVVIVLVLFALAQAQTGKKPIGYDVYDSWKSIQGTKLSGDGRWLVYSLAPGEGDPELVVLDLQSGKESRFPRGREAVISADDRFVVYTIVPPKAEVDKAKKEKKKPEEQPKNGLGIINLQTGQQVSIDRVKNFKLAEDSGKFVAYLLEPPLPKEAAKDQPKKEEEKKEPEKKESEAKPAEKKEPEQKAGEKKEEKKPEKKKEPGTELVIRNLETNETISVQEVSEYTWSRNGRYLAYAVSSKKPEDDGAFILDPSSGKTVALLKGQGHYVKLAFDERGQQLAFLSDRDSYQEKASPYKLYLWQEKMAAAVEMVGPKTTALPPGYSPSENREPSFSRDGSLLFFGYAPVPEPAPEDAPEPVKVDIWSWTDPELQPMQRVRAEEEKKKNFLAVCHLTTKDKKIVRLASDDLPEIRLSDDSQKALGSNPLPYRQLVSWDRSYSDYYLVDIKTGARTKILEKFPSSVSFSPVGNYLVYYDDQTDAWFTYRLADGRRFDLTSGLGVNFFREEWDTPSEPPAYGLAGWTENDASVLIYDRYDLWEIKPDGSSARVLTGKYGRENKVNFRYLRLDPEEKAISLKKPLILLGTNEITKASGFFRLEVGKSDQPEKLVYIDKLLGGLQKAKKAEKYVFTIQTFEEFPDLWVSGSEFKDLKKVSQANPQQAEYIWGQAELITYLNADGKELQAVLIKPENFDPKQKYPLMVYIYERLSDQLHRYYAPGPGTNINFTRYVSNGYVILMPDIVYEVGYPGLSSLKCVVPAVETVVRMGFIDPRRIGIQGHSWGGYQITYLITRTNIFAACEAGAAVSNMVSAYGGIRWGTGMSRAFQYEKTQSRIGTPPWERALQFIENSPIFWVERVQTPYLTIHNDEDDAVPWYQGIEFFSAMRRLGKPAWMFVFNGEKHGLRQRENQKYWTIHLDEFFDHYLKGAPQPEWMKKGVTYLERGKRDVSLLFQPKTEEGKK</sequence>
<keyword evidence="1" id="KW-0378">Hydrolase</keyword>
<dbReference type="InterPro" id="IPR029058">
    <property type="entry name" value="AB_hydrolase_fold"/>
</dbReference>
<feature type="compositionally biased region" description="Basic and acidic residues" evidence="2">
    <location>
        <begin position="166"/>
        <end position="216"/>
    </location>
</feature>
<name>A0A3E2BJL0_9BACT</name>
<organism evidence="4 5">
    <name type="scientific">Candidatus Saccharicenans subterraneus</name>
    <dbReference type="NCBI Taxonomy" id="2508984"/>
    <lineage>
        <taxon>Bacteria</taxon>
        <taxon>Candidatus Aminicenantota</taxon>
        <taxon>Candidatus Aminicenantia</taxon>
        <taxon>Candidatus Aminicenantales</taxon>
        <taxon>Candidatus Saccharicenantaceae</taxon>
        <taxon>Candidatus Saccharicenans</taxon>
    </lineage>
</organism>
<comment type="caution">
    <text evidence="4">The sequence shown here is derived from an EMBL/GenBank/DDBJ whole genome shotgun (WGS) entry which is preliminary data.</text>
</comment>
<evidence type="ECO:0000259" key="3">
    <source>
        <dbReference type="Pfam" id="PF00326"/>
    </source>
</evidence>
<protein>
    <submittedName>
        <fullName evidence="4">Putative acylaminoacyl-peptidase</fullName>
    </submittedName>
</protein>
<dbReference type="EMBL" id="QUAH01000016">
    <property type="protein sequence ID" value="RFT14933.1"/>
    <property type="molecule type" value="Genomic_DNA"/>
</dbReference>
<evidence type="ECO:0000313" key="5">
    <source>
        <dbReference type="Proteomes" id="UP000257323"/>
    </source>
</evidence>
<evidence type="ECO:0000256" key="2">
    <source>
        <dbReference type="SAM" id="MobiDB-lite"/>
    </source>
</evidence>
<dbReference type="PANTHER" id="PTHR42776:SF27">
    <property type="entry name" value="DIPEPTIDYL PEPTIDASE FAMILY MEMBER 6"/>
    <property type="match status" value="1"/>
</dbReference>
<accession>A0A3E2BJL0</accession>
<reference evidence="4 5" key="1">
    <citation type="submission" date="2018-08" db="EMBL/GenBank/DDBJ databases">
        <title>Genome analysis of the thermophilic bacterium of the candidate phylum Aminicenantes from deep subsurface aquifer revealed its physiology and ecological role.</title>
        <authorList>
            <person name="Kadnikov V.V."/>
            <person name="Mardanov A.V."/>
            <person name="Beletsky A.V."/>
            <person name="Karnachuk O.V."/>
            <person name="Ravin N.V."/>
        </authorList>
    </citation>
    <scope>NUCLEOTIDE SEQUENCE [LARGE SCALE GENOMIC DNA]</scope>
    <source>
        <strain evidence="4">BY38</strain>
    </source>
</reference>
<dbReference type="SUPFAM" id="SSF82171">
    <property type="entry name" value="DPP6 N-terminal domain-like"/>
    <property type="match status" value="2"/>
</dbReference>
<dbReference type="AlphaFoldDB" id="A0A3E2BJL0"/>
<dbReference type="Gene3D" id="3.40.50.1820">
    <property type="entry name" value="alpha/beta hydrolase"/>
    <property type="match status" value="1"/>
</dbReference>
<dbReference type="InterPro" id="IPR001375">
    <property type="entry name" value="Peptidase_S9_cat"/>
</dbReference>
<dbReference type="SUPFAM" id="SSF53474">
    <property type="entry name" value="alpha/beta-Hydrolases"/>
    <property type="match status" value="1"/>
</dbReference>
<dbReference type="Pfam" id="PF00326">
    <property type="entry name" value="Peptidase_S9"/>
    <property type="match status" value="1"/>
</dbReference>
<dbReference type="Gene3D" id="2.120.10.30">
    <property type="entry name" value="TolB, C-terminal domain"/>
    <property type="match status" value="1"/>
</dbReference>
<dbReference type="InterPro" id="IPR015943">
    <property type="entry name" value="WD40/YVTN_repeat-like_dom_sf"/>
</dbReference>
<dbReference type="PANTHER" id="PTHR42776">
    <property type="entry name" value="SERINE PEPTIDASE S9 FAMILY MEMBER"/>
    <property type="match status" value="1"/>
</dbReference>
<feature type="domain" description="Peptidase S9 prolyl oligopeptidase catalytic" evidence="3">
    <location>
        <begin position="768"/>
        <end position="937"/>
    </location>
</feature>
<evidence type="ECO:0000256" key="1">
    <source>
        <dbReference type="ARBA" id="ARBA00022801"/>
    </source>
</evidence>
<feature type="region of interest" description="Disordered" evidence="2">
    <location>
        <begin position="165"/>
        <end position="220"/>
    </location>
</feature>
<feature type="region of interest" description="Disordered" evidence="2">
    <location>
        <begin position="108"/>
        <end position="129"/>
    </location>
</feature>
<dbReference type="Proteomes" id="UP000257323">
    <property type="component" value="Unassembled WGS sequence"/>
</dbReference>
<proteinExistence type="predicted"/>
<dbReference type="GO" id="GO:0004252">
    <property type="term" value="F:serine-type endopeptidase activity"/>
    <property type="evidence" value="ECO:0007669"/>
    <property type="project" value="TreeGrafter"/>
</dbReference>
<dbReference type="Gene3D" id="2.130.10.10">
    <property type="entry name" value="YVTN repeat-like/Quinoprotein amine dehydrogenase"/>
    <property type="match status" value="1"/>
</dbReference>
<dbReference type="InterPro" id="IPR011042">
    <property type="entry name" value="6-blade_b-propeller_TolB-like"/>
</dbReference>
<evidence type="ECO:0000313" key="4">
    <source>
        <dbReference type="EMBL" id="RFT14933.1"/>
    </source>
</evidence>
<gene>
    <name evidence="4" type="ORF">OP8BY_1443</name>
</gene>